<protein>
    <submittedName>
        <fullName evidence="2">Uncharacterized protein</fullName>
    </submittedName>
</protein>
<keyword evidence="3" id="KW-1185">Reference proteome</keyword>
<feature type="region of interest" description="Disordered" evidence="1">
    <location>
        <begin position="105"/>
        <end position="130"/>
    </location>
</feature>
<name>A0A3P8GJ76_9TREM</name>
<organism evidence="2 3">
    <name type="scientific">Echinostoma caproni</name>
    <dbReference type="NCBI Taxonomy" id="27848"/>
    <lineage>
        <taxon>Eukaryota</taxon>
        <taxon>Metazoa</taxon>
        <taxon>Spiralia</taxon>
        <taxon>Lophotrochozoa</taxon>
        <taxon>Platyhelminthes</taxon>
        <taxon>Trematoda</taxon>
        <taxon>Digenea</taxon>
        <taxon>Plagiorchiida</taxon>
        <taxon>Echinostomata</taxon>
        <taxon>Echinostomatoidea</taxon>
        <taxon>Echinostomatidae</taxon>
        <taxon>Echinostoma</taxon>
    </lineage>
</organism>
<feature type="compositionally biased region" description="Low complexity" evidence="1">
    <location>
        <begin position="241"/>
        <end position="254"/>
    </location>
</feature>
<dbReference type="Proteomes" id="UP000272942">
    <property type="component" value="Unassembled WGS sequence"/>
</dbReference>
<evidence type="ECO:0000313" key="3">
    <source>
        <dbReference type="Proteomes" id="UP000272942"/>
    </source>
</evidence>
<evidence type="ECO:0000313" key="2">
    <source>
        <dbReference type="EMBL" id="VDP89027.1"/>
    </source>
</evidence>
<gene>
    <name evidence="2" type="ORF">ECPE_LOCUS11843</name>
</gene>
<proteinExistence type="predicted"/>
<dbReference type="AlphaFoldDB" id="A0A3P8GJ76"/>
<feature type="compositionally biased region" description="Polar residues" evidence="1">
    <location>
        <begin position="212"/>
        <end position="223"/>
    </location>
</feature>
<feature type="compositionally biased region" description="Polar residues" evidence="1">
    <location>
        <begin position="286"/>
        <end position="295"/>
    </location>
</feature>
<feature type="compositionally biased region" description="Basic and acidic residues" evidence="1">
    <location>
        <begin position="48"/>
        <end position="59"/>
    </location>
</feature>
<feature type="region of interest" description="Disordered" evidence="1">
    <location>
        <begin position="1"/>
        <end position="35"/>
    </location>
</feature>
<feature type="compositionally biased region" description="Polar residues" evidence="1">
    <location>
        <begin position="9"/>
        <end position="33"/>
    </location>
</feature>
<feature type="compositionally biased region" description="Polar residues" evidence="1">
    <location>
        <begin position="105"/>
        <end position="127"/>
    </location>
</feature>
<sequence>MHKARARRSSISGCARANSSSLKSPTNSNTVTSLERRETYLRRLHDIWPDHDSHSDDPRAASSPYPIVSVDRPPPPVVPCVYTSPMECPLSLLSFVSESVCAIQSQTTRPSPNNVPSQTSTSKSTHPGTLVPCNRELMVEVHSAAEHELRLPVALSSCPSLSDTHQSFPGVESPQAPTFPLFSPSLSPSSCSTISANGGVVSGFISRFSGPNARTSVSSRSGTKTKELSQGRTTKSKDTVSYSSSSSSSRSSSGHPKRPSGSRGGRQTSSKKQSSQPQSLRKREANSTQSISANTVLKGAVSEVVRTGDRDENRRRRTRAPKLQSPQSLSGDPANSRPSTWEQLRVVVRDSDAASLPDATEGSIIFFSPQRVHRLRLISSGSHYWKIDSTNEIDPVKSEANTKKEYNGVTC</sequence>
<evidence type="ECO:0000256" key="1">
    <source>
        <dbReference type="SAM" id="MobiDB-lite"/>
    </source>
</evidence>
<feature type="compositionally biased region" description="Low complexity" evidence="1">
    <location>
        <begin position="261"/>
        <end position="279"/>
    </location>
</feature>
<feature type="region of interest" description="Disordered" evidence="1">
    <location>
        <begin position="48"/>
        <end position="69"/>
    </location>
</feature>
<feature type="region of interest" description="Disordered" evidence="1">
    <location>
        <begin position="207"/>
        <end position="339"/>
    </location>
</feature>
<accession>A0A3P8GJ76</accession>
<reference evidence="2 3" key="1">
    <citation type="submission" date="2018-11" db="EMBL/GenBank/DDBJ databases">
        <authorList>
            <consortium name="Pathogen Informatics"/>
        </authorList>
    </citation>
    <scope>NUCLEOTIDE SEQUENCE [LARGE SCALE GENOMIC DNA]</scope>
    <source>
        <strain evidence="2 3">Egypt</strain>
    </source>
</reference>
<dbReference type="EMBL" id="UZAN01051640">
    <property type="protein sequence ID" value="VDP89027.1"/>
    <property type="molecule type" value="Genomic_DNA"/>
</dbReference>